<reference evidence="2 3" key="1">
    <citation type="submission" date="2019-08" db="EMBL/GenBank/DDBJ databases">
        <title>In-depth cultivation of the pig gut microbiome towards novel bacterial diversity and tailored functional studies.</title>
        <authorList>
            <person name="Wylensek D."/>
            <person name="Hitch T.C.A."/>
            <person name="Clavel T."/>
        </authorList>
    </citation>
    <scope>NUCLEOTIDE SEQUENCE [LARGE SCALE GENOMIC DNA]</scope>
    <source>
        <strain evidence="2 3">68-1-5</strain>
    </source>
</reference>
<keyword evidence="3" id="KW-1185">Reference proteome</keyword>
<proteinExistence type="predicted"/>
<dbReference type="InterPro" id="IPR052557">
    <property type="entry name" value="CAP/Cytokinesis_protein"/>
</dbReference>
<organism evidence="2 3">
    <name type="scientific">Suipraeoptans intestinalis</name>
    <dbReference type="NCBI Taxonomy" id="2606628"/>
    <lineage>
        <taxon>Bacteria</taxon>
        <taxon>Bacillati</taxon>
        <taxon>Bacillota</taxon>
        <taxon>Clostridia</taxon>
        <taxon>Lachnospirales</taxon>
        <taxon>Lachnospiraceae</taxon>
        <taxon>Suipraeoptans</taxon>
    </lineage>
</organism>
<comment type="caution">
    <text evidence="2">The sequence shown here is derived from an EMBL/GenBank/DDBJ whole genome shotgun (WGS) entry which is preliminary data.</text>
</comment>
<dbReference type="Gene3D" id="3.10.620.30">
    <property type="match status" value="1"/>
</dbReference>
<dbReference type="PROSITE" id="PS51257">
    <property type="entry name" value="PROKAR_LIPOPROTEIN"/>
    <property type="match status" value="1"/>
</dbReference>
<gene>
    <name evidence="2" type="ORF">FYJ34_02795</name>
</gene>
<dbReference type="InterPro" id="IPR038765">
    <property type="entry name" value="Papain-like_cys_pep_sf"/>
</dbReference>
<sequence length="701" mass="79222">MRKYNSKFLVTILILCIVLIGCTGQSQKSGMTIEDLRKKYSDSIGYDLSEKIYTVNQTESINIKVNNNVIFEEYFESAHTPTPFIVYTDDKLESPLFVPFFESGEGGTIDIDPKEIIGESFLFQNKEYALSGSGTWGMYETLYLARYNDLKTGKKLDRPVVYIIDVKHGKEKLEAPVVTKRVTDDGNLRLDWKPVKGATGYWVIKQEKRLADSANGEFNLASRYHYSFIGTGTETNFISDKQSREFLNQKNYSADDLLDPQKASDVFVVEQINKAPVDYDIFVIAQNDRDKLSPPSNMIHASEFTGAMPYRIAFNTFMKDTDNRGFVLRDLKDIPTTVPVIMMDGSIRNFAIQYDLENDKFFFSENRNQNIYDLPIAIKNTPFTDTIKVYGASEDYEGIVEAKSKEVEGLSKTGVSTLVVDAEYKAKLKLDKSSVVNTVATVDYDYVAYSPLEEYIVTNMLAGNFNLDMAAFPEVKNKVVLSEAFRNVLENNPIIATIPGYYYSDSEKLLQISVSKTEFKKQKDLAEKVDQIIKSVIKEGMSDEEKSKAINDYLTEHTEYDYDALTALKNHEAVEQNPASTGAQISQAENDFMKYDESFKAMGVLMKGKGVCAGYADAYRILTGYAGLEVLTVRGDVPGGRHAWNLVYLDGKWLVVDVTWNDSDHNPNKYLHISQEDPTYVGDHFISADSISARDNYVFKK</sequence>
<evidence type="ECO:0000313" key="2">
    <source>
        <dbReference type="EMBL" id="MSR93223.1"/>
    </source>
</evidence>
<dbReference type="PANTHER" id="PTHR46333">
    <property type="entry name" value="CYTOKINESIS PROTEIN 3"/>
    <property type="match status" value="1"/>
</dbReference>
<dbReference type="SUPFAM" id="SSF54001">
    <property type="entry name" value="Cysteine proteinases"/>
    <property type="match status" value="1"/>
</dbReference>
<dbReference type="AlphaFoldDB" id="A0A6N7URB2"/>
<dbReference type="EMBL" id="VULY01000018">
    <property type="protein sequence ID" value="MSR93223.1"/>
    <property type="molecule type" value="Genomic_DNA"/>
</dbReference>
<accession>A0A6N7URB2</accession>
<feature type="domain" description="Transglutaminase-like" evidence="1">
    <location>
        <begin position="604"/>
        <end position="660"/>
    </location>
</feature>
<dbReference type="Pfam" id="PF01841">
    <property type="entry name" value="Transglut_core"/>
    <property type="match status" value="1"/>
</dbReference>
<dbReference type="PANTHER" id="PTHR46333:SF2">
    <property type="entry name" value="CYTOKINESIS PROTEIN 3"/>
    <property type="match status" value="1"/>
</dbReference>
<dbReference type="RefSeq" id="WP_154476061.1">
    <property type="nucleotide sequence ID" value="NZ_VULY01000018.1"/>
</dbReference>
<protein>
    <recommendedName>
        <fullName evidence="1">Transglutaminase-like domain-containing protein</fullName>
    </recommendedName>
</protein>
<dbReference type="GO" id="GO:0005737">
    <property type="term" value="C:cytoplasm"/>
    <property type="evidence" value="ECO:0007669"/>
    <property type="project" value="TreeGrafter"/>
</dbReference>
<dbReference type="Proteomes" id="UP000434409">
    <property type="component" value="Unassembled WGS sequence"/>
</dbReference>
<evidence type="ECO:0000259" key="1">
    <source>
        <dbReference type="SMART" id="SM00460"/>
    </source>
</evidence>
<evidence type="ECO:0000313" key="3">
    <source>
        <dbReference type="Proteomes" id="UP000434409"/>
    </source>
</evidence>
<dbReference type="InterPro" id="IPR002931">
    <property type="entry name" value="Transglutaminase-like"/>
</dbReference>
<dbReference type="SMART" id="SM00460">
    <property type="entry name" value="TGc"/>
    <property type="match status" value="1"/>
</dbReference>
<name>A0A6N7URB2_9FIRM</name>